<gene>
    <name evidence="2" type="ORF">MOX91_07185</name>
</gene>
<evidence type="ECO:0000256" key="1">
    <source>
        <dbReference type="SAM" id="Phobius"/>
    </source>
</evidence>
<dbReference type="Proteomes" id="UP001275932">
    <property type="component" value="Unassembled WGS sequence"/>
</dbReference>
<feature type="transmembrane region" description="Helical" evidence="1">
    <location>
        <begin position="145"/>
        <end position="163"/>
    </location>
</feature>
<feature type="transmembrane region" description="Helical" evidence="1">
    <location>
        <begin position="199"/>
        <end position="220"/>
    </location>
</feature>
<accession>A0ABU4WHC1</accession>
<dbReference type="InterPro" id="IPR007395">
    <property type="entry name" value="Zn_peptidase_2"/>
</dbReference>
<dbReference type="RefSeq" id="WP_370397411.1">
    <property type="nucleotide sequence ID" value="NZ_JALBUT010000007.1"/>
</dbReference>
<feature type="transmembrane region" description="Helical" evidence="1">
    <location>
        <begin position="119"/>
        <end position="138"/>
    </location>
</feature>
<keyword evidence="1" id="KW-0472">Membrane</keyword>
<sequence>MNFLIFIIIPLLIGLYAQAKVSGAYSKNVQIRSRRGITGAEAARRVMSSAGIDDVDIVEIEGHLTDHYNPTNKTLALSRENYRGTSLAALGVAAHEAGHAIQDKEAYAPLKTRMALVPITQLASSILPIVIFGGFVLFGGASGILCMEICIVIYLIMTVFQLVTLPVEYNASARAKARLQTLGILDEDEMYGVNETLDAAALTYVAAFVSSLGWLLYMLASRRD</sequence>
<evidence type="ECO:0000313" key="2">
    <source>
        <dbReference type="EMBL" id="MDX8415957.1"/>
    </source>
</evidence>
<name>A0ABU4WHC1_9BACT</name>
<dbReference type="PANTHER" id="PTHR36434">
    <property type="entry name" value="MEMBRANE PROTEASE YUGP-RELATED"/>
    <property type="match status" value="1"/>
</dbReference>
<keyword evidence="1" id="KW-0812">Transmembrane</keyword>
<proteinExistence type="predicted"/>
<dbReference type="EMBL" id="JALBUT010000007">
    <property type="protein sequence ID" value="MDX8415957.1"/>
    <property type="molecule type" value="Genomic_DNA"/>
</dbReference>
<reference evidence="2 3" key="1">
    <citation type="submission" date="2022-03" db="EMBL/GenBank/DDBJ databases">
        <title>Novel taxa within the pig intestine.</title>
        <authorList>
            <person name="Wylensek D."/>
            <person name="Bishof K."/>
            <person name="Afrizal A."/>
            <person name="Clavel T."/>
        </authorList>
    </citation>
    <scope>NUCLEOTIDE SEQUENCE [LARGE SCALE GENOMIC DNA]</scope>
    <source>
        <strain evidence="2 3">CLA-KB-P66</strain>
    </source>
</reference>
<dbReference type="Pfam" id="PF04298">
    <property type="entry name" value="Zn_peptidase_2"/>
    <property type="match status" value="1"/>
</dbReference>
<keyword evidence="3" id="KW-1185">Reference proteome</keyword>
<comment type="caution">
    <text evidence="2">The sequence shown here is derived from an EMBL/GenBank/DDBJ whole genome shotgun (WGS) entry which is preliminary data.</text>
</comment>
<protein>
    <submittedName>
        <fullName evidence="2">Zinc metallopeptidase</fullName>
    </submittedName>
</protein>
<dbReference type="PANTHER" id="PTHR36434:SF1">
    <property type="entry name" value="MEMBRANE PROTEASE YUGP-RELATED"/>
    <property type="match status" value="1"/>
</dbReference>
<evidence type="ECO:0000313" key="3">
    <source>
        <dbReference type="Proteomes" id="UP001275932"/>
    </source>
</evidence>
<organism evidence="2 3">
    <name type="scientific">Intestinicryptomonas porci</name>
    <dbReference type="NCBI Taxonomy" id="2926320"/>
    <lineage>
        <taxon>Bacteria</taxon>
        <taxon>Pseudomonadati</taxon>
        <taxon>Verrucomicrobiota</taxon>
        <taxon>Opitutia</taxon>
        <taxon>Opitutales</taxon>
        <taxon>Intestinicryptomonaceae</taxon>
        <taxon>Intestinicryptomonas</taxon>
    </lineage>
</organism>
<keyword evidence="1" id="KW-1133">Transmembrane helix</keyword>